<dbReference type="PANTHER" id="PTHR35895:SF1">
    <property type="entry name" value="LIPID-BINDING SERUM GLYCOPROTEIN C-TERMINAL DOMAIN-CONTAINING PROTEIN"/>
    <property type="match status" value="1"/>
</dbReference>
<proteinExistence type="predicted"/>
<dbReference type="EMBL" id="CVQI01018890">
    <property type="protein sequence ID" value="CRK26094.1"/>
    <property type="molecule type" value="Genomic_DNA"/>
</dbReference>
<name>A0A0G4LVT8_VERLO</name>
<accession>A0A0G4LVT8</accession>
<dbReference type="InterPro" id="IPR046368">
    <property type="entry name" value="Tag1"/>
</dbReference>
<protein>
    <submittedName>
        <fullName evidence="1">Uncharacterized protein</fullName>
    </submittedName>
</protein>
<dbReference type="GO" id="GO:0000329">
    <property type="term" value="C:fungal-type vacuole membrane"/>
    <property type="evidence" value="ECO:0007669"/>
    <property type="project" value="InterPro"/>
</dbReference>
<dbReference type="InterPro" id="IPR022185">
    <property type="entry name" value="DUF3712"/>
</dbReference>
<gene>
    <name evidence="1" type="ORF">BN1723_003392</name>
</gene>
<dbReference type="Proteomes" id="UP000045706">
    <property type="component" value="Unassembled WGS sequence"/>
</dbReference>
<evidence type="ECO:0000313" key="2">
    <source>
        <dbReference type="Proteomes" id="UP000045706"/>
    </source>
</evidence>
<sequence length="311" mass="34253">MFGRDDNHNYTDGAEPKKSLYQRFKDRKKGGEISEADVAKYTGMSKAQLAEWAKDRPGVGGQQAAGKINAGGASGFAGMNAADGFPKEAQSVVVDESLHVWLTRSDQPRRTGWRIEQLNHGRAKAEYLSHVEDRARRIKFGRVEPSKVEVRYWLLDPCRGESFHGLNHFKGLAVTSNRVNITHDDNGDNFFGWVDVPNPSVFTIEIGNASFHTYYNSSNIGTAFLDDLFLYPGINNVSMRANISTAPVVRAMGSEPSCDTGIVDFQLGGRDVFNNGENLAYFGDALSASNLTVPIELATAFERDIGLTFEC</sequence>
<dbReference type="AlphaFoldDB" id="A0A0G4LVT8"/>
<reference evidence="2" key="1">
    <citation type="submission" date="2015-05" db="EMBL/GenBank/DDBJ databases">
        <authorList>
            <person name="Fogelqvist Johan"/>
        </authorList>
    </citation>
    <scope>NUCLEOTIDE SEQUENCE [LARGE SCALE GENOMIC DNA]</scope>
</reference>
<dbReference type="PANTHER" id="PTHR35895">
    <property type="entry name" value="CHROMOSOME 16, WHOLE GENOME SHOTGUN SEQUENCE"/>
    <property type="match status" value="1"/>
</dbReference>
<organism evidence="1 2">
    <name type="scientific">Verticillium longisporum</name>
    <name type="common">Verticillium dahliae var. longisporum</name>
    <dbReference type="NCBI Taxonomy" id="100787"/>
    <lineage>
        <taxon>Eukaryota</taxon>
        <taxon>Fungi</taxon>
        <taxon>Dikarya</taxon>
        <taxon>Ascomycota</taxon>
        <taxon>Pezizomycotina</taxon>
        <taxon>Sordariomycetes</taxon>
        <taxon>Hypocreomycetidae</taxon>
        <taxon>Glomerellales</taxon>
        <taxon>Plectosphaerellaceae</taxon>
        <taxon>Verticillium</taxon>
    </lineage>
</organism>
<dbReference type="Pfam" id="PF12505">
    <property type="entry name" value="DUF3712"/>
    <property type="match status" value="1"/>
</dbReference>
<evidence type="ECO:0000313" key="1">
    <source>
        <dbReference type="EMBL" id="CRK26094.1"/>
    </source>
</evidence>